<dbReference type="EMBL" id="CP042912">
    <property type="protein sequence ID" value="QEG24386.1"/>
    <property type="molecule type" value="Genomic_DNA"/>
</dbReference>
<dbReference type="FunFam" id="3.40.1030.10:FF:000002">
    <property type="entry name" value="Anthranilate phosphoribosyltransferase"/>
    <property type="match status" value="1"/>
</dbReference>
<reference evidence="12 13" key="1">
    <citation type="submission" date="2019-08" db="EMBL/GenBank/DDBJ databases">
        <title>Deep-cultivation of Planctomycetes and their phenomic and genomic characterization uncovers novel biology.</title>
        <authorList>
            <person name="Wiegand S."/>
            <person name="Jogler M."/>
            <person name="Boedeker C."/>
            <person name="Pinto D."/>
            <person name="Vollmers J."/>
            <person name="Rivas-Marin E."/>
            <person name="Kohn T."/>
            <person name="Peeters S.H."/>
            <person name="Heuer A."/>
            <person name="Rast P."/>
            <person name="Oberbeckmann S."/>
            <person name="Bunk B."/>
            <person name="Jeske O."/>
            <person name="Meyerdierks A."/>
            <person name="Storesund J.E."/>
            <person name="Kallscheuer N."/>
            <person name="Luecker S."/>
            <person name="Lage O.M."/>
            <person name="Pohl T."/>
            <person name="Merkel B.J."/>
            <person name="Hornburger P."/>
            <person name="Mueller R.-W."/>
            <person name="Bruemmer F."/>
            <person name="Labrenz M."/>
            <person name="Spormann A.M."/>
            <person name="Op den Camp H."/>
            <person name="Overmann J."/>
            <person name="Amann R."/>
            <person name="Jetten M.S.M."/>
            <person name="Mascher T."/>
            <person name="Medema M.H."/>
            <person name="Devos D.P."/>
            <person name="Kaster A.-K."/>
            <person name="Ovreas L."/>
            <person name="Rohde M."/>
            <person name="Galperin M.Y."/>
            <person name="Jogler C."/>
        </authorList>
    </citation>
    <scope>NUCLEOTIDE SEQUENCE [LARGE SCALE GENOMIC DNA]</scope>
    <source>
        <strain evidence="12 13">FC18</strain>
    </source>
</reference>
<keyword evidence="9" id="KW-0460">Magnesium</keyword>
<evidence type="ECO:0000256" key="9">
    <source>
        <dbReference type="HAMAP-Rule" id="MF_00211"/>
    </source>
</evidence>
<dbReference type="STRING" id="980251.GCA_001642875_01266"/>
<feature type="binding site" evidence="9">
    <location>
        <position position="92"/>
    </location>
    <ligand>
        <name>Mg(2+)</name>
        <dbReference type="ChEBI" id="CHEBI:18420"/>
        <label>1</label>
    </ligand>
</feature>
<feature type="binding site" evidence="9">
    <location>
        <position position="88"/>
    </location>
    <ligand>
        <name>5-phospho-alpha-D-ribose 1-diphosphate</name>
        <dbReference type="ChEBI" id="CHEBI:58017"/>
    </ligand>
</feature>
<dbReference type="NCBIfam" id="TIGR01245">
    <property type="entry name" value="trpD"/>
    <property type="match status" value="1"/>
</dbReference>
<dbReference type="InterPro" id="IPR036320">
    <property type="entry name" value="Glycosyl_Trfase_fam3_N_dom_sf"/>
</dbReference>
<keyword evidence="5 9" id="KW-0822">Tryptophan biosynthesis</keyword>
<accession>A0A5B9PI87</accession>
<dbReference type="GO" id="GO:0000287">
    <property type="term" value="F:magnesium ion binding"/>
    <property type="evidence" value="ECO:0007669"/>
    <property type="project" value="UniProtKB-UniRule"/>
</dbReference>
<dbReference type="SUPFAM" id="SSF47648">
    <property type="entry name" value="Nucleoside phosphorylase/phosphoribosyltransferase N-terminal domain"/>
    <property type="match status" value="1"/>
</dbReference>
<organism evidence="12 13">
    <name type="scientific">Mariniblastus fucicola</name>
    <dbReference type="NCBI Taxonomy" id="980251"/>
    <lineage>
        <taxon>Bacteria</taxon>
        <taxon>Pseudomonadati</taxon>
        <taxon>Planctomycetota</taxon>
        <taxon>Planctomycetia</taxon>
        <taxon>Pirellulales</taxon>
        <taxon>Pirellulaceae</taxon>
        <taxon>Mariniblastus</taxon>
    </lineage>
</organism>
<dbReference type="InterPro" id="IPR005940">
    <property type="entry name" value="Anthranilate_Pribosyl_Tfrase"/>
</dbReference>
<evidence type="ECO:0000256" key="7">
    <source>
        <dbReference type="ARBA" id="ARBA00052328"/>
    </source>
</evidence>
<evidence type="ECO:0000313" key="13">
    <source>
        <dbReference type="Proteomes" id="UP000322214"/>
    </source>
</evidence>
<feature type="binding site" evidence="9">
    <location>
        <position position="226"/>
    </location>
    <ligand>
        <name>Mg(2+)</name>
        <dbReference type="ChEBI" id="CHEBI:18420"/>
        <label>2</label>
    </ligand>
</feature>
<feature type="binding site" evidence="9">
    <location>
        <begin position="90"/>
        <end position="93"/>
    </location>
    <ligand>
        <name>5-phospho-alpha-D-ribose 1-diphosphate</name>
        <dbReference type="ChEBI" id="CHEBI:58017"/>
    </ligand>
</feature>
<keyword evidence="9" id="KW-0479">Metal-binding</keyword>
<feature type="binding site" evidence="9">
    <location>
        <begin position="108"/>
        <end position="116"/>
    </location>
    <ligand>
        <name>5-phospho-alpha-D-ribose 1-diphosphate</name>
        <dbReference type="ChEBI" id="CHEBI:58017"/>
    </ligand>
</feature>
<feature type="binding site" evidence="9">
    <location>
        <position position="80"/>
    </location>
    <ligand>
        <name>5-phospho-alpha-D-ribose 1-diphosphate</name>
        <dbReference type="ChEBI" id="CHEBI:58017"/>
    </ligand>
</feature>
<evidence type="ECO:0000256" key="2">
    <source>
        <dbReference type="ARBA" id="ARBA00022605"/>
    </source>
</evidence>
<dbReference type="Pfam" id="PF02885">
    <property type="entry name" value="Glycos_trans_3N"/>
    <property type="match status" value="1"/>
</dbReference>
<keyword evidence="2 9" id="KW-0028">Amino-acid biosynthesis</keyword>
<evidence type="ECO:0000259" key="11">
    <source>
        <dbReference type="Pfam" id="PF02885"/>
    </source>
</evidence>
<name>A0A5B9PI87_9BACT</name>
<evidence type="ECO:0000256" key="1">
    <source>
        <dbReference type="ARBA" id="ARBA00004907"/>
    </source>
</evidence>
<dbReference type="PANTHER" id="PTHR43285:SF2">
    <property type="entry name" value="ANTHRANILATE PHOSPHORIBOSYLTRANSFERASE"/>
    <property type="match status" value="1"/>
</dbReference>
<gene>
    <name evidence="9 12" type="primary">trpD</name>
    <name evidence="12" type="ORF">MFFC18_43050</name>
</gene>
<evidence type="ECO:0000313" key="12">
    <source>
        <dbReference type="EMBL" id="QEG24386.1"/>
    </source>
</evidence>
<comment type="pathway">
    <text evidence="1 9">Amino-acid biosynthesis; L-tryptophan biosynthesis; L-tryptophan from chorismate: step 2/5.</text>
</comment>
<sequence length="337" mass="35463">MIREATQQVNSGESLTQEQMTGVVDDIMQGNCKASEISALLVALHEKGESVEELAGAAMAMRKHMTPIRTKRESLIDTCGTGGAMSGTFNVSTAAAIVAASAGASVAKHGNKKSTSKTGSADVLKVLGVNIECSIETVEKCLDLLGLCFCFAPLFHPSVKHVTNVRKKLKHPTIFNLLGPLCNPAGAQYQVLGAGRSETRETLAKALALLGTERSIVVHSRDGLGEISTGGITDVSEIIGTQVRTAELTPKDFGMEESSVVMLKVNNPVESADAIRRILDGHAGPRRDIVVMNAAAALWVAGICDGLSIAVERCQTAIDNGQAKQMLAELAELTNKG</sequence>
<evidence type="ECO:0000256" key="5">
    <source>
        <dbReference type="ARBA" id="ARBA00022822"/>
    </source>
</evidence>
<comment type="similarity">
    <text evidence="8">In the C-terminal section; belongs to the anthranilate phosphoribosyltransferase family.</text>
</comment>
<feature type="domain" description="Glycosyl transferase family 3 N-terminal" evidence="11">
    <location>
        <begin position="4"/>
        <end position="65"/>
    </location>
</feature>
<dbReference type="InterPro" id="IPR035902">
    <property type="entry name" value="Nuc_phospho_transferase"/>
</dbReference>
<evidence type="ECO:0000256" key="4">
    <source>
        <dbReference type="ARBA" id="ARBA00022679"/>
    </source>
</evidence>
<dbReference type="Proteomes" id="UP000322214">
    <property type="component" value="Chromosome"/>
</dbReference>
<dbReference type="KEGG" id="mff:MFFC18_43050"/>
<feature type="binding site" evidence="9">
    <location>
        <position position="80"/>
    </location>
    <ligand>
        <name>anthranilate</name>
        <dbReference type="ChEBI" id="CHEBI:16567"/>
        <label>1</label>
    </ligand>
</feature>
<comment type="function">
    <text evidence="9">Catalyzes the transfer of the phosphoribosyl group of 5-phosphorylribose-1-pyrophosphate (PRPP) to anthranilate to yield N-(5'-phosphoribosyl)-anthranilate (PRA).</text>
</comment>
<comment type="catalytic activity">
    <reaction evidence="7 9">
        <text>N-(5-phospho-beta-D-ribosyl)anthranilate + diphosphate = 5-phospho-alpha-D-ribose 1-diphosphate + anthranilate</text>
        <dbReference type="Rhea" id="RHEA:11768"/>
        <dbReference type="ChEBI" id="CHEBI:16567"/>
        <dbReference type="ChEBI" id="CHEBI:18277"/>
        <dbReference type="ChEBI" id="CHEBI:33019"/>
        <dbReference type="ChEBI" id="CHEBI:58017"/>
        <dbReference type="EC" id="2.4.2.18"/>
    </reaction>
</comment>
<dbReference type="PANTHER" id="PTHR43285">
    <property type="entry name" value="ANTHRANILATE PHOSPHORIBOSYLTRANSFERASE"/>
    <property type="match status" value="1"/>
</dbReference>
<dbReference type="AlphaFoldDB" id="A0A5B9PI87"/>
<keyword evidence="4 9" id="KW-0808">Transferase</keyword>
<protein>
    <recommendedName>
        <fullName evidence="9">Anthranilate phosphoribosyltransferase</fullName>
        <ecNumber evidence="9">2.4.2.18</ecNumber>
    </recommendedName>
</protein>
<evidence type="ECO:0000259" key="10">
    <source>
        <dbReference type="Pfam" id="PF00591"/>
    </source>
</evidence>
<dbReference type="GO" id="GO:0005829">
    <property type="term" value="C:cytosol"/>
    <property type="evidence" value="ECO:0007669"/>
    <property type="project" value="TreeGrafter"/>
</dbReference>
<dbReference type="Gene3D" id="3.40.1030.10">
    <property type="entry name" value="Nucleoside phosphorylase/phosphoribosyltransferase catalytic domain"/>
    <property type="match status" value="1"/>
</dbReference>
<comment type="caution">
    <text evidence="9">Lacks conserved residue(s) required for the propagation of feature annotation.</text>
</comment>
<feature type="binding site" evidence="9">
    <location>
        <position position="120"/>
    </location>
    <ligand>
        <name>5-phospho-alpha-D-ribose 1-diphosphate</name>
        <dbReference type="ChEBI" id="CHEBI:58017"/>
    </ligand>
</feature>
<feature type="binding site" evidence="9">
    <location>
        <position position="111"/>
    </location>
    <ligand>
        <name>anthranilate</name>
        <dbReference type="ChEBI" id="CHEBI:16567"/>
        <label>1</label>
    </ligand>
</feature>
<comment type="similarity">
    <text evidence="9">Belongs to the anthranilate phosphoribosyltransferase family.</text>
</comment>
<dbReference type="Gene3D" id="1.20.970.10">
    <property type="entry name" value="Transferase, Pyrimidine Nucleoside Phosphorylase, Chain C"/>
    <property type="match status" value="1"/>
</dbReference>
<comment type="subunit">
    <text evidence="9">Homodimer.</text>
</comment>
<proteinExistence type="inferred from homology"/>
<dbReference type="RefSeq" id="WP_075084034.1">
    <property type="nucleotide sequence ID" value="NZ_CP042912.1"/>
</dbReference>
<comment type="cofactor">
    <cofactor evidence="9">
        <name>Mg(2+)</name>
        <dbReference type="ChEBI" id="CHEBI:18420"/>
    </cofactor>
    <text evidence="9">Binds 2 magnesium ions per monomer.</text>
</comment>
<evidence type="ECO:0000256" key="8">
    <source>
        <dbReference type="ARBA" id="ARBA00061188"/>
    </source>
</evidence>
<dbReference type="UniPathway" id="UPA00035">
    <property type="reaction ID" value="UER00041"/>
</dbReference>
<keyword evidence="6 9" id="KW-0057">Aromatic amino acid biosynthesis</keyword>
<feature type="binding site" evidence="9">
    <location>
        <position position="166"/>
    </location>
    <ligand>
        <name>anthranilate</name>
        <dbReference type="ChEBI" id="CHEBI:16567"/>
        <label>2</label>
    </ligand>
</feature>
<evidence type="ECO:0000256" key="6">
    <source>
        <dbReference type="ARBA" id="ARBA00023141"/>
    </source>
</evidence>
<dbReference type="HAMAP" id="MF_00211">
    <property type="entry name" value="TrpD"/>
    <property type="match status" value="1"/>
</dbReference>
<evidence type="ECO:0000256" key="3">
    <source>
        <dbReference type="ARBA" id="ARBA00022676"/>
    </source>
</evidence>
<keyword evidence="13" id="KW-1185">Reference proteome</keyword>
<dbReference type="InterPro" id="IPR017459">
    <property type="entry name" value="Glycosyl_Trfase_fam3_N_dom"/>
</dbReference>
<dbReference type="OrthoDB" id="9806430at2"/>
<dbReference type="EC" id="2.4.2.18" evidence="9"/>
<dbReference type="Pfam" id="PF00591">
    <property type="entry name" value="Glycos_transf_3"/>
    <property type="match status" value="1"/>
</dbReference>
<keyword evidence="3 9" id="KW-0328">Glycosyltransferase</keyword>
<dbReference type="InterPro" id="IPR000312">
    <property type="entry name" value="Glycosyl_Trfase_fam3"/>
</dbReference>
<feature type="binding site" evidence="9">
    <location>
        <position position="226"/>
    </location>
    <ligand>
        <name>Mg(2+)</name>
        <dbReference type="ChEBI" id="CHEBI:18420"/>
        <label>1</label>
    </ligand>
</feature>
<dbReference type="GO" id="GO:0000162">
    <property type="term" value="P:L-tryptophan biosynthetic process"/>
    <property type="evidence" value="ECO:0007669"/>
    <property type="project" value="UniProtKB-UniRule"/>
</dbReference>
<feature type="domain" description="Glycosyl transferase family 3" evidence="10">
    <location>
        <begin position="74"/>
        <end position="323"/>
    </location>
</feature>
<dbReference type="SUPFAM" id="SSF52418">
    <property type="entry name" value="Nucleoside phosphorylase/phosphoribosyltransferase catalytic domain"/>
    <property type="match status" value="1"/>
</dbReference>
<dbReference type="GO" id="GO:0004048">
    <property type="term" value="F:anthranilate phosphoribosyltransferase activity"/>
    <property type="evidence" value="ECO:0007669"/>
    <property type="project" value="UniProtKB-UniRule"/>
</dbReference>